<dbReference type="InterPro" id="IPR001298">
    <property type="entry name" value="Filamin/ABP280_rpt"/>
</dbReference>
<sequence>MLYQLSCVFSNVSTSLCVQRTISGKQGVFSRAVCRVCSRLFREPKLLPCLHTFCADCIRQLETFSAPGAGGGRSRVDLPSSGVDGLTTDHLALDEVLMETLLMERSVLCDLCSESDAGKRCEVCCLNLCDFCSQAHRRQKRTSSHSIHSLEDLKSQGRLSRPVLCSLHPGQELRLFCEPCDLAVCLECAAVFHRDHQCSPTHDVINQHGDCIRELVSGSLRPRLSRLEEAMRRVEISKEALKIRTDSLASEIRAYARSYASAVEAHCCSLLRTLEELKIQRRNQLNLQSVQLQQALSDARGGVDFAERLLTCGSEAEILSAKGVTTRRLMSLLECGYDPHPATQGVVSERDEFTLVCKDSAGEPMGKGGDPVLVSIVHKDRKDCVVETTIVDNNDGSYAVSYTPMEPGSYSVWVCVKAQHVKGSPFVLTVKREFQHHRGIFHCCSFCSSGGAKEARCGCIGTMPGGFQGCGHGHKGHPGKPHWSCCGSVVEGSECVRSLGLASLRGHVRTVEL</sequence>
<dbReference type="SMART" id="SM00336">
    <property type="entry name" value="BBOX"/>
    <property type="match status" value="2"/>
</dbReference>
<keyword evidence="13" id="KW-1185">Reference proteome</keyword>
<keyword evidence="5" id="KW-0677">Repeat</keyword>
<dbReference type="SMART" id="SM00184">
    <property type="entry name" value="RING"/>
    <property type="match status" value="1"/>
</dbReference>
<dbReference type="InterPro" id="IPR000315">
    <property type="entry name" value="Znf_B-box"/>
</dbReference>
<proteinExistence type="inferred from homology"/>
<comment type="similarity">
    <text evidence="2">Belongs to the TRIM/RBCC family.</text>
</comment>
<name>W5KEH2_ASTMX</name>
<dbReference type="GO" id="GO:0008270">
    <property type="term" value="F:zinc ion binding"/>
    <property type="evidence" value="ECO:0007669"/>
    <property type="project" value="UniProtKB-KW"/>
</dbReference>
<feature type="repeat" description="Filamin" evidence="9">
    <location>
        <begin position="344"/>
        <end position="430"/>
    </location>
</feature>
<dbReference type="Ensembl" id="ENSAMXT00000005983.2">
    <property type="protein sequence ID" value="ENSAMXP00000005983.2"/>
    <property type="gene ID" value="ENSAMXG00000005837.2"/>
</dbReference>
<dbReference type="Gene3D" id="3.30.40.10">
    <property type="entry name" value="Zinc/RING finger domain, C3HC4 (zinc finger)"/>
    <property type="match status" value="1"/>
</dbReference>
<dbReference type="GeneTree" id="ENSGT00940000154334"/>
<dbReference type="Pfam" id="PF13445">
    <property type="entry name" value="zf-RING_UBOX"/>
    <property type="match status" value="1"/>
</dbReference>
<evidence type="ECO:0000256" key="7">
    <source>
        <dbReference type="ARBA" id="ARBA00022833"/>
    </source>
</evidence>
<dbReference type="SUPFAM" id="SSF57850">
    <property type="entry name" value="RING/U-box"/>
    <property type="match status" value="1"/>
</dbReference>
<feature type="domain" description="B box-type" evidence="11">
    <location>
        <begin position="160"/>
        <end position="207"/>
    </location>
</feature>
<reference evidence="13" key="1">
    <citation type="submission" date="2013-03" db="EMBL/GenBank/DDBJ databases">
        <authorList>
            <person name="Jeffery W."/>
            <person name="Warren W."/>
            <person name="Wilson R.K."/>
        </authorList>
    </citation>
    <scope>NUCLEOTIDE SEQUENCE</scope>
    <source>
        <strain evidence="13">female</strain>
    </source>
</reference>
<dbReference type="InterPro" id="IPR017907">
    <property type="entry name" value="Znf_RING_CS"/>
</dbReference>
<keyword evidence="4" id="KW-0479">Metal-binding</keyword>
<evidence type="ECO:0000313" key="13">
    <source>
        <dbReference type="Proteomes" id="UP000018467"/>
    </source>
</evidence>
<dbReference type="Gene3D" id="2.60.40.10">
    <property type="entry name" value="Immunoglobulins"/>
    <property type="match status" value="1"/>
</dbReference>
<feature type="domain" description="RING-type" evidence="10">
    <location>
        <begin position="34"/>
        <end position="67"/>
    </location>
</feature>
<dbReference type="PROSITE" id="PS50089">
    <property type="entry name" value="ZF_RING_2"/>
    <property type="match status" value="1"/>
</dbReference>
<dbReference type="Pfam" id="PF00643">
    <property type="entry name" value="zf-B_box"/>
    <property type="match status" value="1"/>
</dbReference>
<dbReference type="InterPro" id="IPR027370">
    <property type="entry name" value="Znf-RING_euk"/>
</dbReference>
<dbReference type="Bgee" id="ENSAMXG00000005837">
    <property type="expression patterns" value="Expressed in ovary and 2 other cell types or tissues"/>
</dbReference>
<reference evidence="12" key="4">
    <citation type="submission" date="2025-09" db="UniProtKB">
        <authorList>
            <consortium name="Ensembl"/>
        </authorList>
    </citation>
    <scope>IDENTIFICATION</scope>
</reference>
<dbReference type="CDD" id="cd19809">
    <property type="entry name" value="Bbox1_TRIM45_C-X"/>
    <property type="match status" value="1"/>
</dbReference>
<evidence type="ECO:0000256" key="2">
    <source>
        <dbReference type="ARBA" id="ARBA00008518"/>
    </source>
</evidence>
<dbReference type="SUPFAM" id="SSF57845">
    <property type="entry name" value="B-box zinc-binding domain"/>
    <property type="match status" value="1"/>
</dbReference>
<dbReference type="InterPro" id="IPR014756">
    <property type="entry name" value="Ig_E-set"/>
</dbReference>
<evidence type="ECO:0000256" key="3">
    <source>
        <dbReference type="ARBA" id="ARBA00012483"/>
    </source>
</evidence>
<dbReference type="SMART" id="SM00557">
    <property type="entry name" value="IG_FLMN"/>
    <property type="match status" value="1"/>
</dbReference>
<evidence type="ECO:0000313" key="12">
    <source>
        <dbReference type="Ensembl" id="ENSAMXP00000005983.2"/>
    </source>
</evidence>
<dbReference type="PROSITE" id="PS50194">
    <property type="entry name" value="FILAMIN_REPEAT"/>
    <property type="match status" value="1"/>
</dbReference>
<feature type="domain" description="B box-type" evidence="11">
    <location>
        <begin position="104"/>
        <end position="150"/>
    </location>
</feature>
<dbReference type="PANTHER" id="PTHR25462:SF291">
    <property type="entry name" value="E3 UBIQUITIN-PROTEIN LIGASE TRIM45"/>
    <property type="match status" value="1"/>
</dbReference>
<dbReference type="InterPro" id="IPR017868">
    <property type="entry name" value="Filamin/ABP280_repeat-like"/>
</dbReference>
<dbReference type="Gene3D" id="3.30.160.60">
    <property type="entry name" value="Classic Zinc Finger"/>
    <property type="match status" value="1"/>
</dbReference>
<evidence type="ECO:0000256" key="9">
    <source>
        <dbReference type="PROSITE-ProRule" id="PRU00087"/>
    </source>
</evidence>
<keyword evidence="6 8" id="KW-0863">Zinc-finger</keyword>
<dbReference type="Gene3D" id="4.10.830.40">
    <property type="match status" value="1"/>
</dbReference>
<evidence type="ECO:0000256" key="5">
    <source>
        <dbReference type="ARBA" id="ARBA00022737"/>
    </source>
</evidence>
<dbReference type="PANTHER" id="PTHR25462">
    <property type="entry name" value="BONUS, ISOFORM C-RELATED"/>
    <property type="match status" value="1"/>
</dbReference>
<reference evidence="12" key="3">
    <citation type="submission" date="2025-08" db="UniProtKB">
        <authorList>
            <consortium name="Ensembl"/>
        </authorList>
    </citation>
    <scope>IDENTIFICATION</scope>
</reference>
<dbReference type="PROSITE" id="PS00518">
    <property type="entry name" value="ZF_RING_1"/>
    <property type="match status" value="1"/>
</dbReference>
<dbReference type="Proteomes" id="UP000018467">
    <property type="component" value="Unassembled WGS sequence"/>
</dbReference>
<dbReference type="STRING" id="7994.ENSAMXP00000005983"/>
<reference evidence="13" key="2">
    <citation type="journal article" date="2014" name="Nat. Commun.">
        <title>The cavefish genome reveals candidate genes for eye loss.</title>
        <authorList>
            <person name="McGaugh S.E."/>
            <person name="Gross J.B."/>
            <person name="Aken B."/>
            <person name="Blin M."/>
            <person name="Borowsky R."/>
            <person name="Chalopin D."/>
            <person name="Hinaux H."/>
            <person name="Jeffery W.R."/>
            <person name="Keene A."/>
            <person name="Ma L."/>
            <person name="Minx P."/>
            <person name="Murphy D."/>
            <person name="O'Quin K.E."/>
            <person name="Retaux S."/>
            <person name="Rohner N."/>
            <person name="Searle S.M."/>
            <person name="Stahl B.A."/>
            <person name="Tabin C."/>
            <person name="Volff J.N."/>
            <person name="Yoshizawa M."/>
            <person name="Warren W.C."/>
        </authorList>
    </citation>
    <scope>NUCLEOTIDE SEQUENCE [LARGE SCALE GENOMIC DNA]</scope>
    <source>
        <strain evidence="13">female</strain>
    </source>
</reference>
<dbReference type="PROSITE" id="PS50119">
    <property type="entry name" value="ZF_BBOX"/>
    <property type="match status" value="2"/>
</dbReference>
<dbReference type="HOGENOM" id="CLU_013137_14_8_1"/>
<dbReference type="CDD" id="cd19785">
    <property type="entry name" value="Bbox2_TRIM45_C-X"/>
    <property type="match status" value="1"/>
</dbReference>
<dbReference type="InterPro" id="IPR013083">
    <property type="entry name" value="Znf_RING/FYVE/PHD"/>
</dbReference>
<dbReference type="InterPro" id="IPR047153">
    <property type="entry name" value="TRIM45/56/19-like"/>
</dbReference>
<dbReference type="GO" id="GO:0005654">
    <property type="term" value="C:nucleoplasm"/>
    <property type="evidence" value="ECO:0007669"/>
    <property type="project" value="TreeGrafter"/>
</dbReference>
<comment type="catalytic activity">
    <reaction evidence="1">
        <text>S-ubiquitinyl-[E2 ubiquitin-conjugating enzyme]-L-cysteine + [acceptor protein]-L-lysine = [E2 ubiquitin-conjugating enzyme]-L-cysteine + N(6)-ubiquitinyl-[acceptor protein]-L-lysine.</text>
        <dbReference type="EC" id="2.3.2.27"/>
    </reaction>
</comment>
<evidence type="ECO:0000256" key="6">
    <source>
        <dbReference type="ARBA" id="ARBA00022771"/>
    </source>
</evidence>
<dbReference type="InParanoid" id="W5KEH2"/>
<dbReference type="InterPro" id="IPR001841">
    <property type="entry name" value="Znf_RING"/>
</dbReference>
<evidence type="ECO:0000259" key="10">
    <source>
        <dbReference type="PROSITE" id="PS50089"/>
    </source>
</evidence>
<dbReference type="SUPFAM" id="SSF81296">
    <property type="entry name" value="E set domains"/>
    <property type="match status" value="1"/>
</dbReference>
<evidence type="ECO:0000259" key="11">
    <source>
        <dbReference type="PROSITE" id="PS50119"/>
    </source>
</evidence>
<dbReference type="eggNOG" id="KOG2177">
    <property type="taxonomic scope" value="Eukaryota"/>
</dbReference>
<evidence type="ECO:0000256" key="1">
    <source>
        <dbReference type="ARBA" id="ARBA00000900"/>
    </source>
</evidence>
<accession>W5KEH2</accession>
<protein>
    <recommendedName>
        <fullName evidence="3">RING-type E3 ubiquitin transferase</fullName>
        <ecNumber evidence="3">2.3.2.27</ecNumber>
    </recommendedName>
</protein>
<keyword evidence="7" id="KW-0862">Zinc</keyword>
<dbReference type="Pfam" id="PF00630">
    <property type="entry name" value="Filamin"/>
    <property type="match status" value="1"/>
</dbReference>
<organism evidence="12 13">
    <name type="scientific">Astyanax mexicanus</name>
    <name type="common">Blind cave fish</name>
    <name type="synonym">Astyanax fasciatus mexicanus</name>
    <dbReference type="NCBI Taxonomy" id="7994"/>
    <lineage>
        <taxon>Eukaryota</taxon>
        <taxon>Metazoa</taxon>
        <taxon>Chordata</taxon>
        <taxon>Craniata</taxon>
        <taxon>Vertebrata</taxon>
        <taxon>Euteleostomi</taxon>
        <taxon>Actinopterygii</taxon>
        <taxon>Neopterygii</taxon>
        <taxon>Teleostei</taxon>
        <taxon>Ostariophysi</taxon>
        <taxon>Characiformes</taxon>
        <taxon>Characoidei</taxon>
        <taxon>Acestrorhamphidae</taxon>
        <taxon>Acestrorhamphinae</taxon>
        <taxon>Astyanax</taxon>
    </lineage>
</organism>
<evidence type="ECO:0000256" key="4">
    <source>
        <dbReference type="ARBA" id="ARBA00022723"/>
    </source>
</evidence>
<dbReference type="GO" id="GO:0061630">
    <property type="term" value="F:ubiquitin protein ligase activity"/>
    <property type="evidence" value="ECO:0007669"/>
    <property type="project" value="UniProtKB-EC"/>
</dbReference>
<dbReference type="GO" id="GO:0007399">
    <property type="term" value="P:nervous system development"/>
    <property type="evidence" value="ECO:0007669"/>
    <property type="project" value="UniProtKB-ARBA"/>
</dbReference>
<dbReference type="InterPro" id="IPR013783">
    <property type="entry name" value="Ig-like_fold"/>
</dbReference>
<dbReference type="EC" id="2.3.2.27" evidence="3"/>
<dbReference type="AlphaFoldDB" id="W5KEH2"/>
<evidence type="ECO:0000256" key="8">
    <source>
        <dbReference type="PROSITE-ProRule" id="PRU00024"/>
    </source>
</evidence>